<keyword evidence="1" id="KW-0472">Membrane</keyword>
<evidence type="ECO:0000256" key="1">
    <source>
        <dbReference type="SAM" id="Phobius"/>
    </source>
</evidence>
<sequence length="170" mass="17799">MSSPEPVVESRPRRPAPRDLQRVLLTYLSVACALLCGLPVLVGGWLAAGQCSSEGFRCLGWFLYGMLFAALVAAVTLPLWTRRYGLGLVCAALTLAFVLVPLVLGDGSPNAGTAFLGPGLAAWVTDPRTPASTGPLAPPATPPSAIRHWLPRGVAVVVLLIVIPLLGRVI</sequence>
<feature type="transmembrane region" description="Helical" evidence="1">
    <location>
        <begin position="23"/>
        <end position="47"/>
    </location>
</feature>
<dbReference type="RefSeq" id="WP_344810762.1">
    <property type="nucleotide sequence ID" value="NZ_BAAAYX010000002.1"/>
</dbReference>
<gene>
    <name evidence="2" type="ORF">GCM10022204_05800</name>
</gene>
<keyword evidence="3" id="KW-1185">Reference proteome</keyword>
<evidence type="ECO:0000313" key="3">
    <source>
        <dbReference type="Proteomes" id="UP001500051"/>
    </source>
</evidence>
<dbReference type="Proteomes" id="UP001500051">
    <property type="component" value="Unassembled WGS sequence"/>
</dbReference>
<feature type="transmembrane region" description="Helical" evidence="1">
    <location>
        <begin position="149"/>
        <end position="167"/>
    </location>
</feature>
<dbReference type="EMBL" id="BAAAYX010000002">
    <property type="protein sequence ID" value="GAA3693011.1"/>
    <property type="molecule type" value="Genomic_DNA"/>
</dbReference>
<name>A0ABP7CQM6_9ACTN</name>
<evidence type="ECO:0000313" key="2">
    <source>
        <dbReference type="EMBL" id="GAA3693011.1"/>
    </source>
</evidence>
<feature type="transmembrane region" description="Helical" evidence="1">
    <location>
        <begin position="84"/>
        <end position="104"/>
    </location>
</feature>
<keyword evidence="1" id="KW-1133">Transmembrane helix</keyword>
<organism evidence="2 3">
    <name type="scientific">Microlunatus aurantiacus</name>
    <dbReference type="NCBI Taxonomy" id="446786"/>
    <lineage>
        <taxon>Bacteria</taxon>
        <taxon>Bacillati</taxon>
        <taxon>Actinomycetota</taxon>
        <taxon>Actinomycetes</taxon>
        <taxon>Propionibacteriales</taxon>
        <taxon>Propionibacteriaceae</taxon>
        <taxon>Microlunatus</taxon>
    </lineage>
</organism>
<proteinExistence type="predicted"/>
<accession>A0ABP7CQM6</accession>
<keyword evidence="1" id="KW-0812">Transmembrane</keyword>
<comment type="caution">
    <text evidence="2">The sequence shown here is derived from an EMBL/GenBank/DDBJ whole genome shotgun (WGS) entry which is preliminary data.</text>
</comment>
<reference evidence="3" key="1">
    <citation type="journal article" date="2019" name="Int. J. Syst. Evol. Microbiol.">
        <title>The Global Catalogue of Microorganisms (GCM) 10K type strain sequencing project: providing services to taxonomists for standard genome sequencing and annotation.</title>
        <authorList>
            <consortium name="The Broad Institute Genomics Platform"/>
            <consortium name="The Broad Institute Genome Sequencing Center for Infectious Disease"/>
            <person name="Wu L."/>
            <person name="Ma J."/>
        </authorList>
    </citation>
    <scope>NUCLEOTIDE SEQUENCE [LARGE SCALE GENOMIC DNA]</scope>
    <source>
        <strain evidence="3">JCM 16548</strain>
    </source>
</reference>
<protein>
    <submittedName>
        <fullName evidence="2">Uncharacterized protein</fullName>
    </submittedName>
</protein>
<feature type="transmembrane region" description="Helical" evidence="1">
    <location>
        <begin position="59"/>
        <end position="77"/>
    </location>
</feature>